<dbReference type="InterPro" id="IPR008979">
    <property type="entry name" value="Galactose-bd-like_sf"/>
</dbReference>
<dbReference type="SUPFAM" id="SSF51445">
    <property type="entry name" value="(Trans)glycosidases"/>
    <property type="match status" value="1"/>
</dbReference>
<dbReference type="Gene3D" id="2.60.120.260">
    <property type="entry name" value="Galactose-binding domain-like"/>
    <property type="match status" value="1"/>
</dbReference>
<evidence type="ECO:0000313" key="9">
    <source>
        <dbReference type="EMBL" id="GGW41361.1"/>
    </source>
</evidence>
<dbReference type="Proteomes" id="UP000634668">
    <property type="component" value="Unassembled WGS sequence"/>
</dbReference>
<dbReference type="Pfam" id="PF00728">
    <property type="entry name" value="Glyco_hydro_20"/>
    <property type="match status" value="1"/>
</dbReference>
<dbReference type="PROSITE" id="PS51257">
    <property type="entry name" value="PROKAR_LIPOPROTEIN"/>
    <property type="match status" value="1"/>
</dbReference>
<dbReference type="InterPro" id="IPR029018">
    <property type="entry name" value="Hex-like_dom2"/>
</dbReference>
<dbReference type="CDD" id="cd06563">
    <property type="entry name" value="GH20_chitobiase-like"/>
    <property type="match status" value="1"/>
</dbReference>
<dbReference type="GO" id="GO:0005975">
    <property type="term" value="P:carbohydrate metabolic process"/>
    <property type="evidence" value="ECO:0007669"/>
    <property type="project" value="InterPro"/>
</dbReference>
<keyword evidence="4" id="KW-0378">Hydrolase</keyword>
<sequence length="762" mass="86594">MMKVFKLLPFLLILIITSCKKKEPIFTGIIPQPNEITYQKGSFEMNKSTIIVVDSTFEGKKLTAELQSFLRANFNLDLKATSENQDNAIQLILSDEDEPEGAYGLTIDKTGVTIKGGTYQGLFYGIQSLKQLLTPKSAVKEPVLNYVTIRDAPEFGWRGMMLDVSRHFMPKDAVKKVIDVLAMHKMNKFHWHLVDGIGWRIQIDAYPELTKKGAWRKVKENKKPWEDFEVTEENADEEVYGGYYTKEDIREIVAYAKDRYIDVIPEIEMPGHSEAALQCYPEFSCDTKDITGVYCAGNDGTFQFLENIISEVVELFPNEYLHIGGDEVGKDSWLNCDKCKIRMQEENLQNGEELQSYFVKRMEKFIHSKNRKLIGWDEILEGGLPERATVMSWRGVVGGIEAANAGHDVVMSPGDPLYFDHSQGKSEFEPPSWGGYNNLLKVYNFDPIPTAIEADKRHHILGGQANLWTEQIETLNHVQYMMLPRLTALSEALWTKSDHKEKEYFKEKLDFQLDRFQDLGYNFAGSAISPNYEVSYNKGNKVFSLSLFNELDLYDIRYTLDGSEPSMESKLYSAPIEYASTIELNAQSFRNGKAIGFPLIKMFSTGFGDQATITYTNPYDETYSGGGDRALVNNKFATARGDDPNWQGIPKKDFEVVVDLGDAKELSFVGLNYYQDIGATSVMLPTHVTISISKDGHDYKTVLNGAIETVEEREPIIKKIEANFANQTVFYIKITAKNRGTLPEWHLRKGDAWIFMDEISIK</sequence>
<keyword evidence="5" id="KW-0326">Glycosidase</keyword>
<accession>A0A918MPF9</accession>
<evidence type="ECO:0000256" key="6">
    <source>
        <dbReference type="PIRSR" id="PIRSR625705-1"/>
    </source>
</evidence>
<evidence type="ECO:0000256" key="1">
    <source>
        <dbReference type="ARBA" id="ARBA00001231"/>
    </source>
</evidence>
<dbReference type="InterPro" id="IPR015883">
    <property type="entry name" value="Glyco_hydro_20_cat"/>
</dbReference>
<dbReference type="Gene3D" id="3.30.379.10">
    <property type="entry name" value="Chitobiase/beta-hexosaminidase domain 2-like"/>
    <property type="match status" value="1"/>
</dbReference>
<feature type="domain" description="Glycoside hydrolase family 20 catalytic" evidence="7">
    <location>
        <begin position="155"/>
        <end position="496"/>
    </location>
</feature>
<feature type="domain" description="Beta-hexosaminidase bacterial type N-terminal" evidence="8">
    <location>
        <begin position="28"/>
        <end position="152"/>
    </location>
</feature>
<comment type="catalytic activity">
    <reaction evidence="1">
        <text>Hydrolysis of terminal non-reducing N-acetyl-D-hexosamine residues in N-acetyl-beta-D-hexosaminides.</text>
        <dbReference type="EC" id="3.2.1.52"/>
    </reaction>
</comment>
<dbReference type="PANTHER" id="PTHR22600">
    <property type="entry name" value="BETA-HEXOSAMINIDASE"/>
    <property type="match status" value="1"/>
</dbReference>
<dbReference type="SUPFAM" id="SSF49785">
    <property type="entry name" value="Galactose-binding domain-like"/>
    <property type="match status" value="1"/>
</dbReference>
<dbReference type="PRINTS" id="PR00738">
    <property type="entry name" value="GLHYDRLASE20"/>
</dbReference>
<evidence type="ECO:0000259" key="7">
    <source>
        <dbReference type="Pfam" id="PF00728"/>
    </source>
</evidence>
<keyword evidence="10" id="KW-1185">Reference proteome</keyword>
<evidence type="ECO:0000256" key="4">
    <source>
        <dbReference type="ARBA" id="ARBA00022801"/>
    </source>
</evidence>
<evidence type="ECO:0000256" key="5">
    <source>
        <dbReference type="ARBA" id="ARBA00023295"/>
    </source>
</evidence>
<comment type="caution">
    <text evidence="9">The sequence shown here is derived from an EMBL/GenBank/DDBJ whole genome shotgun (WGS) entry which is preliminary data.</text>
</comment>
<gene>
    <name evidence="9" type="ORF">GCM10007383_27650</name>
</gene>
<dbReference type="SUPFAM" id="SSF55545">
    <property type="entry name" value="beta-N-acetylhexosaminidase-like domain"/>
    <property type="match status" value="1"/>
</dbReference>
<dbReference type="RefSeq" id="WP_084418840.1">
    <property type="nucleotide sequence ID" value="NZ_BMWP01000020.1"/>
</dbReference>
<dbReference type="EMBL" id="BMWP01000020">
    <property type="protein sequence ID" value="GGW41361.1"/>
    <property type="molecule type" value="Genomic_DNA"/>
</dbReference>
<reference evidence="9" key="1">
    <citation type="journal article" date="2014" name="Int. J. Syst. Evol. Microbiol.">
        <title>Complete genome sequence of Corynebacterium casei LMG S-19264T (=DSM 44701T), isolated from a smear-ripened cheese.</title>
        <authorList>
            <consortium name="US DOE Joint Genome Institute (JGI-PGF)"/>
            <person name="Walter F."/>
            <person name="Albersmeier A."/>
            <person name="Kalinowski J."/>
            <person name="Ruckert C."/>
        </authorList>
    </citation>
    <scope>NUCLEOTIDE SEQUENCE</scope>
    <source>
        <strain evidence="9">KCTC 12113</strain>
    </source>
</reference>
<evidence type="ECO:0000313" key="10">
    <source>
        <dbReference type="Proteomes" id="UP000634668"/>
    </source>
</evidence>
<organism evidence="9 10">
    <name type="scientific">Arenibacter certesii</name>
    <dbReference type="NCBI Taxonomy" id="228955"/>
    <lineage>
        <taxon>Bacteria</taxon>
        <taxon>Pseudomonadati</taxon>
        <taxon>Bacteroidota</taxon>
        <taxon>Flavobacteriia</taxon>
        <taxon>Flavobacteriales</taxon>
        <taxon>Flavobacteriaceae</taxon>
        <taxon>Arenibacter</taxon>
    </lineage>
</organism>
<dbReference type="InterPro" id="IPR026876">
    <property type="entry name" value="Fn3_assoc_repeat"/>
</dbReference>
<evidence type="ECO:0000256" key="3">
    <source>
        <dbReference type="ARBA" id="ARBA00012663"/>
    </source>
</evidence>
<evidence type="ECO:0000259" key="8">
    <source>
        <dbReference type="Pfam" id="PF02838"/>
    </source>
</evidence>
<dbReference type="InterPro" id="IPR015882">
    <property type="entry name" value="HEX_bac_N"/>
</dbReference>
<feature type="active site" description="Proton donor" evidence="6">
    <location>
        <position position="327"/>
    </location>
</feature>
<dbReference type="InterPro" id="IPR017853">
    <property type="entry name" value="GH"/>
</dbReference>
<dbReference type="Pfam" id="PF13287">
    <property type="entry name" value="Fn3_assoc"/>
    <property type="match status" value="1"/>
</dbReference>
<dbReference type="Gene3D" id="3.20.20.80">
    <property type="entry name" value="Glycosidases"/>
    <property type="match status" value="1"/>
</dbReference>
<dbReference type="EC" id="3.2.1.52" evidence="3"/>
<dbReference type="Pfam" id="PF02838">
    <property type="entry name" value="Glyco_hydro_20b"/>
    <property type="match status" value="1"/>
</dbReference>
<protein>
    <recommendedName>
        <fullName evidence="3">beta-N-acetylhexosaminidase</fullName>
        <ecNumber evidence="3">3.2.1.52</ecNumber>
    </recommendedName>
</protein>
<dbReference type="GO" id="GO:0004563">
    <property type="term" value="F:beta-N-acetylhexosaminidase activity"/>
    <property type="evidence" value="ECO:0007669"/>
    <property type="project" value="UniProtKB-EC"/>
</dbReference>
<dbReference type="AlphaFoldDB" id="A0A918MPF9"/>
<proteinExistence type="inferred from homology"/>
<evidence type="ECO:0000256" key="2">
    <source>
        <dbReference type="ARBA" id="ARBA00006285"/>
    </source>
</evidence>
<dbReference type="GO" id="GO:0016020">
    <property type="term" value="C:membrane"/>
    <property type="evidence" value="ECO:0007669"/>
    <property type="project" value="TreeGrafter"/>
</dbReference>
<reference evidence="9" key="2">
    <citation type="submission" date="2020-09" db="EMBL/GenBank/DDBJ databases">
        <authorList>
            <person name="Sun Q."/>
            <person name="Kim S."/>
        </authorList>
    </citation>
    <scope>NUCLEOTIDE SEQUENCE</scope>
    <source>
        <strain evidence="9">KCTC 12113</strain>
    </source>
</reference>
<name>A0A918MPF9_9FLAO</name>
<dbReference type="InterPro" id="IPR025705">
    <property type="entry name" value="Beta_hexosaminidase_sua/sub"/>
</dbReference>
<dbReference type="GO" id="GO:0030203">
    <property type="term" value="P:glycosaminoglycan metabolic process"/>
    <property type="evidence" value="ECO:0007669"/>
    <property type="project" value="TreeGrafter"/>
</dbReference>
<comment type="similarity">
    <text evidence="2">Belongs to the glycosyl hydrolase 20 family.</text>
</comment>
<dbReference type="PANTHER" id="PTHR22600:SF57">
    <property type="entry name" value="BETA-N-ACETYLHEXOSAMINIDASE"/>
    <property type="match status" value="1"/>
</dbReference>